<feature type="transmembrane region" description="Helical" evidence="6">
    <location>
        <begin position="244"/>
        <end position="265"/>
    </location>
</feature>
<feature type="transmembrane region" description="Helical" evidence="6">
    <location>
        <begin position="202"/>
        <end position="224"/>
    </location>
</feature>
<protein>
    <submittedName>
        <fullName evidence="7">YihY/virulence factor BrkB family protein</fullName>
    </submittedName>
</protein>
<keyword evidence="5 6" id="KW-0472">Membrane</keyword>
<dbReference type="PANTHER" id="PTHR30213">
    <property type="entry name" value="INNER MEMBRANE PROTEIN YHJD"/>
    <property type="match status" value="1"/>
</dbReference>
<evidence type="ECO:0000313" key="7">
    <source>
        <dbReference type="EMBL" id="MDG0818075.1"/>
    </source>
</evidence>
<dbReference type="InterPro" id="IPR017039">
    <property type="entry name" value="Virul_fac_BrkB"/>
</dbReference>
<evidence type="ECO:0000256" key="3">
    <source>
        <dbReference type="ARBA" id="ARBA00022692"/>
    </source>
</evidence>
<evidence type="ECO:0000256" key="5">
    <source>
        <dbReference type="ARBA" id="ARBA00023136"/>
    </source>
</evidence>
<feature type="transmembrane region" description="Helical" evidence="6">
    <location>
        <begin position="171"/>
        <end position="190"/>
    </location>
</feature>
<organism evidence="7 8">
    <name type="scientific">Bdellovibrio svalbardensis</name>
    <dbReference type="NCBI Taxonomy" id="2972972"/>
    <lineage>
        <taxon>Bacteria</taxon>
        <taxon>Pseudomonadati</taxon>
        <taxon>Bdellovibrionota</taxon>
        <taxon>Bdellovibrionia</taxon>
        <taxon>Bdellovibrionales</taxon>
        <taxon>Pseudobdellovibrionaceae</taxon>
        <taxon>Bdellovibrio</taxon>
    </lineage>
</organism>
<comment type="subcellular location">
    <subcellularLocation>
        <location evidence="1">Cell membrane</location>
        <topology evidence="1">Multi-pass membrane protein</topology>
    </subcellularLocation>
</comment>
<sequence length="271" mass="30173">MNALFRKDLGSKLWQVLKNTAQQMRDGELQLVAASLSFSTILGMVPFLAVVLATFQSIGGLEALYPKVEGFLLIYLREAAGSDVTKFIRIFIKNINAGKLGTTGAIFLFIASLKLMHDMEVGINRVWAHPRTRPFYKRLIYQWVLILLIPVALAIYVGFISLEQFQFARRILPVGVSNSLVLVGSLFLIYKLVPDLKVHTKAALISALIASVSIYAVHKGFAYLTVEVFNYNKIYGSFAALPILLLWLLVLWYVILAGVALCAGIQKRHIA</sequence>
<dbReference type="EMBL" id="JANRMI010000006">
    <property type="protein sequence ID" value="MDG0818075.1"/>
    <property type="molecule type" value="Genomic_DNA"/>
</dbReference>
<keyword evidence="3 6" id="KW-0812">Transmembrane</keyword>
<keyword evidence="2" id="KW-1003">Cell membrane</keyword>
<dbReference type="PIRSF" id="PIRSF035875">
    <property type="entry name" value="RNase_BN"/>
    <property type="match status" value="1"/>
</dbReference>
<name>A0ABT6DPV0_9BACT</name>
<dbReference type="NCBIfam" id="TIGR00765">
    <property type="entry name" value="yihY_not_rbn"/>
    <property type="match status" value="1"/>
</dbReference>
<feature type="transmembrane region" description="Helical" evidence="6">
    <location>
        <begin position="139"/>
        <end position="159"/>
    </location>
</feature>
<evidence type="ECO:0000256" key="4">
    <source>
        <dbReference type="ARBA" id="ARBA00022989"/>
    </source>
</evidence>
<evidence type="ECO:0000256" key="6">
    <source>
        <dbReference type="SAM" id="Phobius"/>
    </source>
</evidence>
<accession>A0ABT6DPV0</accession>
<evidence type="ECO:0000313" key="8">
    <source>
        <dbReference type="Proteomes" id="UP001152321"/>
    </source>
</evidence>
<dbReference type="Pfam" id="PF03631">
    <property type="entry name" value="Virul_fac_BrkB"/>
    <property type="match status" value="1"/>
</dbReference>
<dbReference type="Proteomes" id="UP001152321">
    <property type="component" value="Unassembled WGS sequence"/>
</dbReference>
<keyword evidence="4 6" id="KW-1133">Transmembrane helix</keyword>
<comment type="caution">
    <text evidence="7">The sequence shown here is derived from an EMBL/GenBank/DDBJ whole genome shotgun (WGS) entry which is preliminary data.</text>
</comment>
<keyword evidence="8" id="KW-1185">Reference proteome</keyword>
<evidence type="ECO:0000256" key="1">
    <source>
        <dbReference type="ARBA" id="ARBA00004651"/>
    </source>
</evidence>
<dbReference type="RefSeq" id="WP_277579550.1">
    <property type="nucleotide sequence ID" value="NZ_JANRMI010000006.1"/>
</dbReference>
<dbReference type="PANTHER" id="PTHR30213:SF0">
    <property type="entry name" value="UPF0761 MEMBRANE PROTEIN YIHY"/>
    <property type="match status" value="1"/>
</dbReference>
<evidence type="ECO:0000256" key="2">
    <source>
        <dbReference type="ARBA" id="ARBA00022475"/>
    </source>
</evidence>
<proteinExistence type="predicted"/>
<gene>
    <name evidence="7" type="ORF">NWE73_16960</name>
</gene>
<reference evidence="7" key="1">
    <citation type="submission" date="2022-08" db="EMBL/GenBank/DDBJ databases">
        <title>Novel Bdellovibrio Species Isolated from Svalbard: Designation Bdellovibrio svalbardensis.</title>
        <authorList>
            <person name="Mitchell R.J."/>
            <person name="Choi S.Y."/>
        </authorList>
    </citation>
    <scope>NUCLEOTIDE SEQUENCE</scope>
    <source>
        <strain evidence="7">PAP01</strain>
    </source>
</reference>
<feature type="transmembrane region" description="Helical" evidence="6">
    <location>
        <begin position="31"/>
        <end position="55"/>
    </location>
</feature>